<dbReference type="EMBL" id="JAGTXO010000001">
    <property type="protein sequence ID" value="KAG8470250.1"/>
    <property type="molecule type" value="Genomic_DNA"/>
</dbReference>
<dbReference type="InterPro" id="IPR018247">
    <property type="entry name" value="EF_Hand_1_Ca_BS"/>
</dbReference>
<sequence length="324" mass="35301">MAPGSESPKESTESELDEVAEAMGAFKLYDADGDSHLSFREFAAFVKAANEEVGYLDANSMPVYIKQEHRKADKDGDGLLSAHEFSEWHRERHTRTVAAFIAAQAERAAAKRAAEAARADASGAAGASAPTSAFSGDGLWECKLSALQTAIDSAYALQRTPLVLDATGNGAGITPLETFYSYSGHQLLELKKMVVEVNMKKSVRLDDALEAARAKLVLALRRGYSLVMLMSNSAPPLRSQFCTPGKLPFALLDQRAVQAMRGLDGDLRGSFVAPLLRTEESDLLFAHKDFNVVLVSAFARDEYEEFLRDELPLAQMQPIHVTID</sequence>
<dbReference type="PROSITE" id="PS50222">
    <property type="entry name" value="EF_HAND_2"/>
    <property type="match status" value="2"/>
</dbReference>
<dbReference type="InterPro" id="IPR011992">
    <property type="entry name" value="EF-hand-dom_pair"/>
</dbReference>
<dbReference type="Proteomes" id="UP000751190">
    <property type="component" value="Unassembled WGS sequence"/>
</dbReference>
<evidence type="ECO:0000313" key="4">
    <source>
        <dbReference type="Proteomes" id="UP000751190"/>
    </source>
</evidence>
<evidence type="ECO:0000259" key="2">
    <source>
        <dbReference type="PROSITE" id="PS50222"/>
    </source>
</evidence>
<dbReference type="OrthoDB" id="2113243at2759"/>
<comment type="caution">
    <text evidence="3">The sequence shown here is derived from an EMBL/GenBank/DDBJ whole genome shotgun (WGS) entry which is preliminary data.</text>
</comment>
<dbReference type="PROSITE" id="PS00018">
    <property type="entry name" value="EF_HAND_1"/>
    <property type="match status" value="1"/>
</dbReference>
<dbReference type="GO" id="GO:0005509">
    <property type="term" value="F:calcium ion binding"/>
    <property type="evidence" value="ECO:0007669"/>
    <property type="project" value="InterPro"/>
</dbReference>
<evidence type="ECO:0000256" key="1">
    <source>
        <dbReference type="ARBA" id="ARBA00022837"/>
    </source>
</evidence>
<dbReference type="SMART" id="SM00054">
    <property type="entry name" value="EFh"/>
    <property type="match status" value="2"/>
</dbReference>
<proteinExistence type="predicted"/>
<feature type="domain" description="EF-hand" evidence="2">
    <location>
        <begin position="17"/>
        <end position="52"/>
    </location>
</feature>
<protein>
    <recommendedName>
        <fullName evidence="2">EF-hand domain-containing protein</fullName>
    </recommendedName>
</protein>
<dbReference type="CDD" id="cd00051">
    <property type="entry name" value="EFh"/>
    <property type="match status" value="1"/>
</dbReference>
<dbReference type="AlphaFoldDB" id="A0A8J5XYI0"/>
<keyword evidence="1" id="KW-0106">Calcium</keyword>
<feature type="domain" description="EF-hand" evidence="2">
    <location>
        <begin position="60"/>
        <end position="95"/>
    </location>
</feature>
<accession>A0A8J5XYI0</accession>
<dbReference type="SUPFAM" id="SSF47473">
    <property type="entry name" value="EF-hand"/>
    <property type="match status" value="1"/>
</dbReference>
<name>A0A8J5XYI0_DIALT</name>
<dbReference type="InterPro" id="IPR002048">
    <property type="entry name" value="EF_hand_dom"/>
</dbReference>
<reference evidence="3" key="1">
    <citation type="submission" date="2021-05" db="EMBL/GenBank/DDBJ databases">
        <title>The genome of the haptophyte Pavlova lutheri (Diacronema luteri, Pavlovales) - a model for lipid biosynthesis in eukaryotic algae.</title>
        <authorList>
            <person name="Hulatt C.J."/>
            <person name="Posewitz M.C."/>
        </authorList>
    </citation>
    <scope>NUCLEOTIDE SEQUENCE</scope>
    <source>
        <strain evidence="3">NIVA-4/92</strain>
    </source>
</reference>
<evidence type="ECO:0000313" key="3">
    <source>
        <dbReference type="EMBL" id="KAG8470250.1"/>
    </source>
</evidence>
<dbReference type="Gene3D" id="1.10.238.10">
    <property type="entry name" value="EF-hand"/>
    <property type="match status" value="1"/>
</dbReference>
<gene>
    <name evidence="3" type="ORF">KFE25_008671</name>
</gene>
<organism evidence="3 4">
    <name type="scientific">Diacronema lutheri</name>
    <name type="common">Unicellular marine alga</name>
    <name type="synonym">Monochrysis lutheri</name>
    <dbReference type="NCBI Taxonomy" id="2081491"/>
    <lineage>
        <taxon>Eukaryota</taxon>
        <taxon>Haptista</taxon>
        <taxon>Haptophyta</taxon>
        <taxon>Pavlovophyceae</taxon>
        <taxon>Pavlovales</taxon>
        <taxon>Pavlovaceae</taxon>
        <taxon>Diacronema</taxon>
    </lineage>
</organism>
<keyword evidence="4" id="KW-1185">Reference proteome</keyword>
<dbReference type="Pfam" id="PF13202">
    <property type="entry name" value="EF-hand_5"/>
    <property type="match status" value="1"/>
</dbReference>